<dbReference type="SUPFAM" id="SSF53850">
    <property type="entry name" value="Periplasmic binding protein-like II"/>
    <property type="match status" value="1"/>
</dbReference>
<dbReference type="Gene3D" id="1.10.10.10">
    <property type="entry name" value="Winged helix-like DNA-binding domain superfamily/Winged helix DNA-binding domain"/>
    <property type="match status" value="1"/>
</dbReference>
<dbReference type="GO" id="GO:0003677">
    <property type="term" value="F:DNA binding"/>
    <property type="evidence" value="ECO:0007669"/>
    <property type="project" value="UniProtKB-KW"/>
</dbReference>
<keyword evidence="2" id="KW-0805">Transcription regulation</keyword>
<accession>A0A5N7MG44</accession>
<dbReference type="OrthoDB" id="9813056at2"/>
<proteinExistence type="inferred from homology"/>
<organism evidence="6 7">
    <name type="scientific">Microvirga tunisiensis</name>
    <dbReference type="NCBI Taxonomy" id="2108360"/>
    <lineage>
        <taxon>Bacteria</taxon>
        <taxon>Pseudomonadati</taxon>
        <taxon>Pseudomonadota</taxon>
        <taxon>Alphaproteobacteria</taxon>
        <taxon>Hyphomicrobiales</taxon>
        <taxon>Methylobacteriaceae</taxon>
        <taxon>Microvirga</taxon>
    </lineage>
</organism>
<dbReference type="EMBL" id="VOSK01000021">
    <property type="protein sequence ID" value="MPR25309.1"/>
    <property type="molecule type" value="Genomic_DNA"/>
</dbReference>
<evidence type="ECO:0000259" key="5">
    <source>
        <dbReference type="PROSITE" id="PS50931"/>
    </source>
</evidence>
<dbReference type="FunFam" id="1.10.10.10:FF:000001">
    <property type="entry name" value="LysR family transcriptional regulator"/>
    <property type="match status" value="1"/>
</dbReference>
<evidence type="ECO:0000256" key="1">
    <source>
        <dbReference type="ARBA" id="ARBA00009437"/>
    </source>
</evidence>
<sequence length="308" mass="33377">MSDVDLADLEAFAAVARARSFRSVARLRGVSASSLSEALRRLEARLGVRLLNRTTRSVTPTEAGQRLLERLSPALSEVAAALDAVNGFRDSPTGTLRLNVPTAVARLVLPPIIGPFLAAHPGIALEVTTEDSFVDVLAAGFDAGVRYDERLEKDMIAVPIGPRVQRFLVAGAPAYLAAHGRPSHPMDLLNHACIRHRFASGVMHPWEFERDGEIVKITPTARVIANNIDLEISAAIQGLGLIATFEGFIEPELKSGALVPVLDDWLQPFSGPFLYYQSRRHMPAPLRAFVDFIKKRPSPEIAPAALSG</sequence>
<dbReference type="InterPro" id="IPR036390">
    <property type="entry name" value="WH_DNA-bd_sf"/>
</dbReference>
<dbReference type="PROSITE" id="PS50931">
    <property type="entry name" value="HTH_LYSR"/>
    <property type="match status" value="1"/>
</dbReference>
<keyword evidence="7" id="KW-1185">Reference proteome</keyword>
<dbReference type="AlphaFoldDB" id="A0A5N7MG44"/>
<dbReference type="Proteomes" id="UP000403266">
    <property type="component" value="Unassembled WGS sequence"/>
</dbReference>
<dbReference type="InterPro" id="IPR000847">
    <property type="entry name" value="LysR_HTH_N"/>
</dbReference>
<evidence type="ECO:0000256" key="2">
    <source>
        <dbReference type="ARBA" id="ARBA00023015"/>
    </source>
</evidence>
<dbReference type="InterPro" id="IPR005119">
    <property type="entry name" value="LysR_subst-bd"/>
</dbReference>
<reference evidence="6 7" key="1">
    <citation type="journal article" date="2019" name="Syst. Appl. Microbiol.">
        <title>Microvirga tunisiensis sp. nov., a root nodule symbiotic bacterium isolated from Lupinus micranthus and L. luteus grown in Northern Tunisia.</title>
        <authorList>
            <person name="Msaddak A."/>
            <person name="Rejili M."/>
            <person name="Duran D."/>
            <person name="Mars M."/>
            <person name="Palacios J.M."/>
            <person name="Ruiz-Argueso T."/>
            <person name="Rey L."/>
            <person name="Imperial J."/>
        </authorList>
    </citation>
    <scope>NUCLEOTIDE SEQUENCE [LARGE SCALE GENOMIC DNA]</scope>
    <source>
        <strain evidence="6 7">Lmie10</strain>
    </source>
</reference>
<dbReference type="RefSeq" id="WP_152710872.1">
    <property type="nucleotide sequence ID" value="NZ_VOSJ01000019.1"/>
</dbReference>
<gene>
    <name evidence="6" type="ORF">FS320_08695</name>
</gene>
<dbReference type="InterPro" id="IPR036388">
    <property type="entry name" value="WH-like_DNA-bd_sf"/>
</dbReference>
<dbReference type="GO" id="GO:0003700">
    <property type="term" value="F:DNA-binding transcription factor activity"/>
    <property type="evidence" value="ECO:0007669"/>
    <property type="project" value="InterPro"/>
</dbReference>
<evidence type="ECO:0000313" key="6">
    <source>
        <dbReference type="EMBL" id="MPR25309.1"/>
    </source>
</evidence>
<dbReference type="Pfam" id="PF03466">
    <property type="entry name" value="LysR_substrate"/>
    <property type="match status" value="1"/>
</dbReference>
<dbReference type="PANTHER" id="PTHR30537">
    <property type="entry name" value="HTH-TYPE TRANSCRIPTIONAL REGULATOR"/>
    <property type="match status" value="1"/>
</dbReference>
<dbReference type="PANTHER" id="PTHR30537:SF5">
    <property type="entry name" value="HTH-TYPE TRANSCRIPTIONAL ACTIVATOR TTDR-RELATED"/>
    <property type="match status" value="1"/>
</dbReference>
<keyword evidence="4" id="KW-0804">Transcription</keyword>
<dbReference type="Gene3D" id="3.40.190.290">
    <property type="match status" value="1"/>
</dbReference>
<evidence type="ECO:0000256" key="4">
    <source>
        <dbReference type="ARBA" id="ARBA00023163"/>
    </source>
</evidence>
<dbReference type="InterPro" id="IPR058163">
    <property type="entry name" value="LysR-type_TF_proteobact-type"/>
</dbReference>
<name>A0A5N7MG44_9HYPH</name>
<comment type="similarity">
    <text evidence="1">Belongs to the LysR transcriptional regulatory family.</text>
</comment>
<dbReference type="SUPFAM" id="SSF46785">
    <property type="entry name" value="Winged helix' DNA-binding domain"/>
    <property type="match status" value="1"/>
</dbReference>
<dbReference type="CDD" id="cd08474">
    <property type="entry name" value="PBP2_CrgA_like_5"/>
    <property type="match status" value="1"/>
</dbReference>
<dbReference type="Pfam" id="PF00126">
    <property type="entry name" value="HTH_1"/>
    <property type="match status" value="1"/>
</dbReference>
<keyword evidence="3" id="KW-0238">DNA-binding</keyword>
<feature type="domain" description="HTH lysR-type" evidence="5">
    <location>
        <begin position="4"/>
        <end position="61"/>
    </location>
</feature>
<evidence type="ECO:0000256" key="3">
    <source>
        <dbReference type="ARBA" id="ARBA00023125"/>
    </source>
</evidence>
<protein>
    <submittedName>
        <fullName evidence="6">LysR family transcriptional regulator</fullName>
    </submittedName>
</protein>
<evidence type="ECO:0000313" key="7">
    <source>
        <dbReference type="Proteomes" id="UP000403266"/>
    </source>
</evidence>
<comment type="caution">
    <text evidence="6">The sequence shown here is derived from an EMBL/GenBank/DDBJ whole genome shotgun (WGS) entry which is preliminary data.</text>
</comment>